<dbReference type="SMART" id="SM00369">
    <property type="entry name" value="LRR_TYP"/>
    <property type="match status" value="3"/>
</dbReference>
<dbReference type="Gene3D" id="3.80.10.10">
    <property type="entry name" value="Ribonuclease Inhibitor"/>
    <property type="match status" value="1"/>
</dbReference>
<keyword evidence="4" id="KW-1185">Reference proteome</keyword>
<dbReference type="AlphaFoldDB" id="A0A8C9W557"/>
<reference evidence="3" key="2">
    <citation type="submission" date="2025-08" db="UniProtKB">
        <authorList>
            <consortium name="Ensembl"/>
        </authorList>
    </citation>
    <scope>IDENTIFICATION</scope>
</reference>
<evidence type="ECO:0000313" key="4">
    <source>
        <dbReference type="Proteomes" id="UP000694397"/>
    </source>
</evidence>
<sequence length="159" mass="18069">KDQALPREHRRIDENRMGCTELSLSHNWLVNFPKGLPPSLRSLQLQENRITYLTAGGLRQLGNLTRLDLEGNRIRFIQPGAFLGLRKLQILGLKENRLVGFPISLPASLIRLDLSANCISSLDLTSLAPLVNLQVLKVNSNLPLYQKLKCQHYYQLLFN</sequence>
<name>A0A8C9W557_SCLFO</name>
<evidence type="ECO:0000256" key="1">
    <source>
        <dbReference type="ARBA" id="ARBA00022614"/>
    </source>
</evidence>
<keyword evidence="2" id="KW-0677">Repeat</keyword>
<accession>A0A8C9W557</accession>
<reference evidence="3" key="3">
    <citation type="submission" date="2025-09" db="UniProtKB">
        <authorList>
            <consortium name="Ensembl"/>
        </authorList>
    </citation>
    <scope>IDENTIFICATION</scope>
</reference>
<dbReference type="InterPro" id="IPR032675">
    <property type="entry name" value="LRR_dom_sf"/>
</dbReference>
<dbReference type="InterPro" id="IPR001611">
    <property type="entry name" value="Leu-rich_rpt"/>
</dbReference>
<dbReference type="InterPro" id="IPR003591">
    <property type="entry name" value="Leu-rich_rpt_typical-subtyp"/>
</dbReference>
<dbReference type="Ensembl" id="ENSSFOT00015054909.1">
    <property type="protein sequence ID" value="ENSSFOP00015069208.1"/>
    <property type="gene ID" value="ENSSFOG00015033297.1"/>
</dbReference>
<protein>
    <submittedName>
        <fullName evidence="3">Si:ch211-191d15.2</fullName>
    </submittedName>
</protein>
<reference evidence="3 4" key="1">
    <citation type="submission" date="2019-04" db="EMBL/GenBank/DDBJ databases">
        <authorList>
            <consortium name="Wellcome Sanger Institute Data Sharing"/>
        </authorList>
    </citation>
    <scope>NUCLEOTIDE SEQUENCE [LARGE SCALE GENOMIC DNA]</scope>
</reference>
<proteinExistence type="predicted"/>
<organism evidence="3 4">
    <name type="scientific">Scleropages formosus</name>
    <name type="common">Asian bonytongue</name>
    <name type="synonym">Osteoglossum formosum</name>
    <dbReference type="NCBI Taxonomy" id="113540"/>
    <lineage>
        <taxon>Eukaryota</taxon>
        <taxon>Metazoa</taxon>
        <taxon>Chordata</taxon>
        <taxon>Craniata</taxon>
        <taxon>Vertebrata</taxon>
        <taxon>Euteleostomi</taxon>
        <taxon>Actinopterygii</taxon>
        <taxon>Neopterygii</taxon>
        <taxon>Teleostei</taxon>
        <taxon>Osteoglossocephala</taxon>
        <taxon>Osteoglossomorpha</taxon>
        <taxon>Osteoglossiformes</taxon>
        <taxon>Osteoglossidae</taxon>
        <taxon>Scleropages</taxon>
    </lineage>
</organism>
<dbReference type="Pfam" id="PF13855">
    <property type="entry name" value="LRR_8"/>
    <property type="match status" value="1"/>
</dbReference>
<keyword evidence="1" id="KW-0433">Leucine-rich repeat</keyword>
<dbReference type="InterPro" id="IPR051071">
    <property type="entry name" value="LRR-bact_E3_ubiq_ligases"/>
</dbReference>
<evidence type="ECO:0000313" key="3">
    <source>
        <dbReference type="Ensembl" id="ENSSFOP00015069208.1"/>
    </source>
</evidence>
<dbReference type="GeneTree" id="ENSGT00940000166908"/>
<evidence type="ECO:0000256" key="2">
    <source>
        <dbReference type="ARBA" id="ARBA00022737"/>
    </source>
</evidence>
<dbReference type="GO" id="GO:0031102">
    <property type="term" value="P:neuron projection regeneration"/>
    <property type="evidence" value="ECO:0007669"/>
    <property type="project" value="TreeGrafter"/>
</dbReference>
<dbReference type="Proteomes" id="UP000694397">
    <property type="component" value="Chromosome 19"/>
</dbReference>
<dbReference type="SUPFAM" id="SSF52058">
    <property type="entry name" value="L domain-like"/>
    <property type="match status" value="1"/>
</dbReference>
<dbReference type="PROSITE" id="PS51450">
    <property type="entry name" value="LRR"/>
    <property type="match status" value="2"/>
</dbReference>
<dbReference type="PANTHER" id="PTHR47114:SF3">
    <property type="entry name" value="LEUCINE-RICH ALPHA-2-GLYCOPROTEIN-LIKE"/>
    <property type="match status" value="1"/>
</dbReference>
<dbReference type="OrthoDB" id="72369at2759"/>
<dbReference type="PANTHER" id="PTHR47114">
    <property type="match status" value="1"/>
</dbReference>